<evidence type="ECO:0000256" key="1">
    <source>
        <dbReference type="SAM" id="MobiDB-lite"/>
    </source>
</evidence>
<dbReference type="HOGENOM" id="CLU_005807_1_0_1"/>
<dbReference type="PANTHER" id="PTHR28221">
    <property type="entry name" value="RNA POLYMERASE I-SPECIFIC TRANSCRIPTION INITIATION FACTOR RRN6"/>
    <property type="match status" value="1"/>
</dbReference>
<feature type="region of interest" description="Disordered" evidence="1">
    <location>
        <begin position="1197"/>
        <end position="1216"/>
    </location>
</feature>
<dbReference type="EMBL" id="GL988032">
    <property type="protein sequence ID" value="EGS23556.1"/>
    <property type="molecule type" value="Genomic_DNA"/>
</dbReference>
<reference evidence="3 4" key="1">
    <citation type="journal article" date="2011" name="Cell">
        <title>Insight into structure and assembly of the nuclear pore complex by utilizing the genome of a eukaryotic thermophile.</title>
        <authorList>
            <person name="Amlacher S."/>
            <person name="Sarges P."/>
            <person name="Flemming D."/>
            <person name="van Noort V."/>
            <person name="Kunze R."/>
            <person name="Devos D.P."/>
            <person name="Arumugam M."/>
            <person name="Bork P."/>
            <person name="Hurt E."/>
        </authorList>
    </citation>
    <scope>NUCLEOTIDE SEQUENCE [LARGE SCALE GENOMIC DNA]</scope>
    <source>
        <strain evidence="4">DSM 1495 / CBS 144.50 / IMI 039719</strain>
    </source>
</reference>
<dbReference type="eggNOG" id="KOG1730">
    <property type="taxonomic scope" value="Eukaryota"/>
</dbReference>
<dbReference type="GO" id="GO:0070860">
    <property type="term" value="C:RNA polymerase I core factor complex"/>
    <property type="evidence" value="ECO:0007669"/>
    <property type="project" value="TreeGrafter"/>
</dbReference>
<dbReference type="InterPro" id="IPR010400">
    <property type="entry name" value="PITH_dom"/>
</dbReference>
<dbReference type="InterPro" id="IPR048536">
    <property type="entry name" value="Rrn6_K-rich"/>
</dbReference>
<dbReference type="Pfam" id="PF10214">
    <property type="entry name" value="Rrn6_beta-prop"/>
    <property type="match status" value="1"/>
</dbReference>
<dbReference type="Pfam" id="PF06201">
    <property type="entry name" value="PITH"/>
    <property type="match status" value="1"/>
</dbReference>
<sequence>MDDRRHAVPAASRAKARRLRPDGILGRLTYAPIAPGEEIGEMRRNRAHGDVPHFRQVTPFTLWCAPAISSAPQPGDLRPWEMVRSQSNFLLENFPEAAIIDDSVESLLLHEIVASQPHMKRQTPPSHSPSMLAVGEITDLRNPDLPTKGHPVLAAASGIAGNVLCLISLAREECTWTDPDIKVRQYAPHPQIEGVWSQSEVPITLIRFPVDLKKGDPIRWLIVQNGNSTTVYEPELRSIPIATGYGSTVTQVFANPLFTIPSDATGGAMHCDACVMRDPETDVPMLAVIDQLGHWSIFEIKGRRSARPKILTPVSIMRGNCLMGSISKHPAMRIPKDPVPHRVLFMTAEVRNRGGSKAMSKAKSEKSEKSVFEEKHRRPILLLCNPQALSLFNTATGKFYVASHVVLAKDTQRILAVEPSKIDPSQAFILTTTSVLWVAVKDSRKQGLTLEVLVSCAHQKDANDPTLRLDVSPAAYLGGTKACFVCVRSARESEVTVFWFIYPQSGLPARYHRSVIQLRGPPGVVWVHIHPLGRRVGLEEPASETGLALRRAQLRFFQIMTLGHDLDIHSTLCAWSDDAGISVPPPDHKEILDDSGTHRHKLLQTLTSAFVVPDGFDERFVFQQKKELQVPSSPHNNKAVERQSPVDLSFVAERLLSTGSRDEAMYEDHSMAEEVDFSFISEVIQRGSEEGYMPRQSLLDLAVSHLPGDLFQLAREWDIQREAIQRRTGERHFVPEARPPIIHFGPDDLLERLQEMFPESSNSGQSATREKVLQDMAAELYFASIGISAVPEAWTAPPGKLLSSQPFPSSPTLLFSQPSLFSPTKISSSWKGKAKATSDDSLEEQPQGDTVVLRLRKYATINTSDTANGEPELNLSRWDLGVDPDKITWRPGQDLEAEAALERRISKREARRRKAERLSQAILGRDSFGGRLSTSSQILPSSQQPIIIPTSQPSIVSSQRLPPWGDMAAASQPVLGAYGSPIRMRAGSPLRKEYRPPRDSLGSEFGSQSQSQLQSQDTPSQQFSLYQHIDFDQIVTLNESEHGSGKAVVKKTWAERMNPEPEVASDADEELIINVPFTGQVRLHSILLRTSDSESAPKTLKVIINRDDVDFAFASETDGTQTFELARTNEVQELPVRRARFNAVRRIALFFPENFGDGDEDTTRISYIGFKGEWMQLGRAPTNIIYEAAANPGDHKIKGTEVNQMGHSIGGKGPDV</sequence>
<dbReference type="GeneID" id="18254289"/>
<dbReference type="InterPro" id="IPR008979">
    <property type="entry name" value="Galactose-bd-like_sf"/>
</dbReference>
<dbReference type="Pfam" id="PF20639">
    <property type="entry name" value="Rrn6_K-rich"/>
    <property type="match status" value="1"/>
</dbReference>
<dbReference type="InterPro" id="IPR019350">
    <property type="entry name" value="RNA_pol_I-sp_TIF_RRN6-like"/>
</dbReference>
<feature type="domain" description="PITH" evidence="2">
    <location>
        <begin position="1014"/>
        <end position="1190"/>
    </location>
</feature>
<proteinExistence type="predicted"/>
<dbReference type="SUPFAM" id="SSF49785">
    <property type="entry name" value="Galactose-binding domain-like"/>
    <property type="match status" value="1"/>
</dbReference>
<dbReference type="Proteomes" id="UP000008066">
    <property type="component" value="Unassembled WGS sequence"/>
</dbReference>
<dbReference type="GO" id="GO:0001163">
    <property type="term" value="F:RNA polymerase I transcription regulatory region sequence-specific DNA binding"/>
    <property type="evidence" value="ECO:0007669"/>
    <property type="project" value="TreeGrafter"/>
</dbReference>
<dbReference type="GO" id="GO:0005737">
    <property type="term" value="C:cytoplasm"/>
    <property type="evidence" value="ECO:0007669"/>
    <property type="project" value="UniProtKB-ARBA"/>
</dbReference>
<feature type="region of interest" description="Disordered" evidence="1">
    <location>
        <begin position="986"/>
        <end position="1019"/>
    </location>
</feature>
<dbReference type="AlphaFoldDB" id="G0RZC8"/>
<dbReference type="RefSeq" id="XP_006690798.1">
    <property type="nucleotide sequence ID" value="XM_006690735.1"/>
</dbReference>
<keyword evidence="4" id="KW-1185">Reference proteome</keyword>
<dbReference type="OMA" id="RWLIVQK"/>
<organism evidence="4">
    <name type="scientific">Chaetomium thermophilum (strain DSM 1495 / CBS 144.50 / IMI 039719)</name>
    <name type="common">Thermochaetoides thermophila</name>
    <dbReference type="NCBI Taxonomy" id="759272"/>
    <lineage>
        <taxon>Eukaryota</taxon>
        <taxon>Fungi</taxon>
        <taxon>Dikarya</taxon>
        <taxon>Ascomycota</taxon>
        <taxon>Pezizomycotina</taxon>
        <taxon>Sordariomycetes</taxon>
        <taxon>Sordariomycetidae</taxon>
        <taxon>Sordariales</taxon>
        <taxon>Chaetomiaceae</taxon>
        <taxon>Thermochaetoides</taxon>
    </lineage>
</organism>
<evidence type="ECO:0000313" key="4">
    <source>
        <dbReference type="Proteomes" id="UP000008066"/>
    </source>
</evidence>
<dbReference type="KEGG" id="cthr:CTHT_0002510"/>
<dbReference type="Gene3D" id="2.60.120.470">
    <property type="entry name" value="PITH domain"/>
    <property type="match status" value="1"/>
</dbReference>
<dbReference type="InterPro" id="IPR037047">
    <property type="entry name" value="PITH_dom_sf"/>
</dbReference>
<dbReference type="PROSITE" id="PS51532">
    <property type="entry name" value="PITH"/>
    <property type="match status" value="1"/>
</dbReference>
<dbReference type="OrthoDB" id="4090074at2759"/>
<evidence type="ECO:0000313" key="3">
    <source>
        <dbReference type="EMBL" id="EGS23556.1"/>
    </source>
</evidence>
<gene>
    <name evidence="3" type="ORF">CTHT_0002510</name>
</gene>
<feature type="compositionally biased region" description="Low complexity" evidence="1">
    <location>
        <begin position="1000"/>
        <end position="1019"/>
    </location>
</feature>
<dbReference type="GO" id="GO:0042790">
    <property type="term" value="P:nucleolar large rRNA transcription by RNA polymerase I"/>
    <property type="evidence" value="ECO:0007669"/>
    <property type="project" value="TreeGrafter"/>
</dbReference>
<name>G0RZC8_CHATD</name>
<protein>
    <recommendedName>
        <fullName evidence="2">PITH domain-containing protein</fullName>
    </recommendedName>
</protein>
<dbReference type="GO" id="GO:0001179">
    <property type="term" value="F:RNA polymerase I general transcription initiation factor binding"/>
    <property type="evidence" value="ECO:0007669"/>
    <property type="project" value="TreeGrafter"/>
</dbReference>
<accession>G0RZC8</accession>
<dbReference type="InterPro" id="IPR048535">
    <property type="entry name" value="RRN6_beta-prop"/>
</dbReference>
<evidence type="ECO:0000259" key="2">
    <source>
        <dbReference type="PROSITE" id="PS51532"/>
    </source>
</evidence>
<dbReference type="PANTHER" id="PTHR28221:SF2">
    <property type="entry name" value="RNA POLYMERASE I-SPECIFIC TRANSCRIPTION INITIATION FACTOR RRN6"/>
    <property type="match status" value="1"/>
</dbReference>